<dbReference type="EMBL" id="JACHJR010000001">
    <property type="protein sequence ID" value="MBB4946104.1"/>
    <property type="molecule type" value="Genomic_DNA"/>
</dbReference>
<evidence type="ECO:0000259" key="9">
    <source>
        <dbReference type="PROSITE" id="PS50075"/>
    </source>
</evidence>
<dbReference type="FunFam" id="3.40.47.10:FF:000019">
    <property type="entry name" value="Polyketide synthase type I"/>
    <property type="match status" value="3"/>
</dbReference>
<dbReference type="SMART" id="SM00822">
    <property type="entry name" value="PKS_KR"/>
    <property type="match status" value="3"/>
</dbReference>
<dbReference type="SMART" id="SM00826">
    <property type="entry name" value="PKS_DH"/>
    <property type="match status" value="3"/>
</dbReference>
<dbReference type="SUPFAM" id="SSF52151">
    <property type="entry name" value="FabD/lysophospholipase-like"/>
    <property type="match status" value="3"/>
</dbReference>
<dbReference type="InterPro" id="IPR016035">
    <property type="entry name" value="Acyl_Trfase/lysoPLipase"/>
</dbReference>
<dbReference type="Pfam" id="PF00698">
    <property type="entry name" value="Acyl_transf_1"/>
    <property type="match status" value="3"/>
</dbReference>
<sequence length="5366" mass="560827">MSESGSFVSGDGQTPVDRSELVRRLEALPVSEQRRVLLDLVSEQTRAVLRRVRPGVDPVVEADRPFKEQGLDSLGLVEVHARLNAATGLALPVTAGFDHPTPALLAEYLRAEALGLPEDAAVSTLAAYADDEPIAIVGVGIRFPGEVTTPEALWRIVSEGRTVSGDFPDDRGWDLDNLFDQDPDAPGRSYTRKGGFLYDAAEFDADFFGISPREALTMDPQQRVTLEAAWEALEHAGIDPTGLRGTRAGVFLGAGAHEYGVRSHESPEGLDGYLLTGTALSIASGRVAYTLGLEGPALTIDTACSSSLVALHLAVQSLRRGESSLALAGGVTLMGSPAIFTEFSRQRGLAEDGVIKAFAEAADGTAFGEGVGVLVVERLSDAQRLGHPVLAVVRGTGINQDGASNGLTAPSGAAQRRLIRDTLATAGLTADQVDAVEAHGTGTTLGDPIEAQALLATYGKGRPEDRPLWLGSVKSNIGHTQAAAGVASIVKVIMALRHGVLPRTLHVDAPSSSIDWSAGDVRLLTEDQDWPRDAERPRRVGVSSFGVSGTNAHVIIEEPPAVEPASSSPEPGAATPVPVTVSAKTGQALHGQAERLLALAEADPELTPADLGHSLATTRATLAERAVLVAQDRDELLAGLRALAADAEIPTLFRGTAPAGRLAFLFTGQGCQRLAMGRQLYETYPVFARALDQAIGYLDLQLELPLWDVLFAAEDSPEAELLHQTCYAQVALFAVEVALYRLVESWGLRPDFLAGHSVGEIAAAHVAGVLSLEDAATLVAARGRLMQELPTGGALVAIQASEDEILPLLTDGVSIAAVNGPRAVVVAGEEDAVLAIAARFERTKRLNVSHAFHSPLMEPMLEEFGLIAGILDYSAPRIPIVSTVTGRPATAEELTSPDYWVRHVRESVRFHDAVQTLAANGVRSFLELGPDAVLAAMGPDCLPEQATDAVFVAALRAGRDEVGELVSAVARMHARGGALDGDTPYAGLAPRRIPLPTYAFQRKRYWLTAPTVAADAAGLGQDVVQHPLLGAAVSLAGSDTVVLTGRLSLRAQPWLGDHVIAGVVLLPGTAFVELALAAGDQVDCDLVEELTLAAPLVIPAEGDVALQVVVGVADGSGRRTVEFYSRTEDGPWERHAEAVLGSGVPVADAAELAVWPPQGAQPLDVSGLYEQMAGQGYGYGPVFRAVRAAWQLGGEVFAEVALDQEVKADAFGLHPALLDAALHAADLAGPVPEGTRVPFAWSGVALHSVGASAVRVRITPNGTDTLALTIADPAGLPVARVESLVLRQVSAEQLEAGRAGRREPLYRIGWQPLALPAGAAAEGFVRRPMIATPEGELPDVVRLVTADALTAVQDWLADESTEGARLVVITRNAVVARDGDPIDPAQAVVWGLVRSAEAENPGRFVLADLDGSAESERALTAALASGETELALRDGEFLVPRVTALPAEAETGDSPWNATDTVLITGGTGGLGGHLARHLVAEHGVRHLLLTSRRGADAPGAAELSAELAEQGATVTIAAVDAADRAALAAVLAEVPAEHPLTAVVHTAGVVDDGLVGSLTPARVDHVMRPKVDATWNLHQLTEGQDLRAFVLYSSTATALDGAGQGNYAAANLFLDALAAQRKAAGLPVTSLAWGLWLGGAGMGADLDEAALQRARRLGMAGLLPHENLALFDRALSTSEPSVIPVRIDLRALQARADGVPQLLRGLVRSVPRRAAAGAGRSADETPLVQQLAGLAEGERVETLLDLVRTHAASVLGHDSAESVSATRAFNELGFDSLAAVELRNRLNAATGLRLSATLTFDYPNPRALAEHIASKVTSTPATAPRRERVAGVVGADDPIAIVAMACRYPGGVTSPEGLWQLVDEGRDVIDRFPADRGWPADLYDPEPGKPGKSSSREGAFLYDAGQFDADFFGISPREAQAMDPQQRLLLEVSWETLERAGIDPHALRGSDTGVFAGVMYHDWGLRMGPLPEEIAAYHGNGSLASVVSGRVAYTLGLEGPAVSVDTACSSSLVAMHWAIQALRQGECSLALAGGVTVMSTPDTFIDMSRQRGLAADGRCKSFGAGADGTGWGEGVGMLLLERLSDAQRNGHQVLGLIRGSAVNSDGASNGLTAPNGPSQQRVIQQALATAGLTTSDVDAVEGHGTGTTLGDPIEAQALLATYGQDRPEGQPLWLGSLKSNMGHTQAAAGVGGVIKMIEAIRHGVLPRTLHAEQPSDKIDWEAGAVELLTEARAWPETGRVRRAGVSSFGISGTNAHVIVEQAPEVPAAVVEPTAPVGDATLVPWVISGRTAPALRAQAAGLRTYLDTLADGELASSALGLVTGRAGLEHRAVALGADRAQLAEALDALAEGAGAADFVREGKLAFLFTGQGSQRLGMGRELHAAFPVFAAAFDEVLAELDGSLREVIWGDDADELNRTVNTQAALFAVEVALFRLVQSWGVRPDFVSGHSVGEIAAAHVAGVISLSDAAKLVSARGRLMQELPAGGAMVAIQATEAEILPLLTDRVSIAAVNGPRSVVISGDEATVLEIASGFERTKRLSVSHAFHSPLMDPMLDEFRTVVSGLTFAEPKIAVVASGSFTDPEYWVSHVRDAVRFADNIGRLESRGVTTYLEIGPDAVLTAAGADNLGEDSEALFVSTLRRERGEERELLTGLARAHARGVTVDWTALLPGAQARTDLPTYAFQRQRYWIDLVGVGFGDLGSAGLEAVDHPMLSAAVVSPDNGGVVLTGRLSIDTQAWIGDHGVLGNVLLPGTGFVELAVRAGDQVDCGRVEELTLEAPLILAPGGAVALQVVVGAADAAGTRSVSVYSRPEGGADQDWTRHANGVLAPEPTAPEFELTIWPPQGATVIDVENAYERLTDRGYGYGPVFQGLKAAWRRGDDVFAEVALPAQSHAEAARFGLHPALLDTAMHVDLLLDGTAGDEGETLLPFSWNGVSLHAAGANALRVHIRRVRGAEVSAIGVADTSGQLVATVESLVSRPVSSEQLAASQGKLNEILHRVDWQRGELVAASVTVPTLAELLGSDAEVPAVVLHRITAPAAADVPAGVRAAVADALGAVQSWLADERFDGSRLVLVTQQAVVAGESEAIELAQAPVWGLVRSAIEENPGRFALLDLDGSAESDRALPAAAAAGEPEAALRAGQLLVPRLARVAIAAPAVPVWDSTGTVLITGGTTGLGALVARHLVAEHGVRHLLLTSRRGADAPGAAELSTELAELGAEVAIAAADVSDRAALAAVLAGIPAEHPLTGVVHAAGVMDNALIEALTPDQFDYVLRPKADAAWHLHELTQSQDLTAFVLFSSAGGQVLAAGQANYAAANVFLDALATHRREAGLPATALAFGMWAVNTGLGDVTAADLDRMNRLGLPALTATEGLAAFDAATGTEHPQLAALRIDRTGVLARGEGIPALLRGLTGGPARQRAQAGGAQADGNALAGKLAGLTEAQRDRHLLELVRTQVAAVLGHAEIDAVGADRAFKDLGFDSLAAVELRNSLGGATGLRLPATLVFDFPTSRAVADFLKTKLAGSTAPKAPVARPAAEAVADEPIAIVSISCRFPGGVRSAEDLWRLVVDGVDAVSEFPTDRGWDIESIYDPEPGLAGKTYARTGGFLHDSNEFDPEFFGIMPREALAMDPQQRLLLQGAWEAFELAGIDPQSMRGSQTGVYAGVMYHDYGTRLPYVPEELTGYIGNGSAASIASGRVAYTLGLEGPAVTVDTACSSSLVALHMAVQALRAGEITMAIAGGVTVMPTPELFVDFSQQRGLSADGRCKAFSGAADGTGWSEGIGLLLVERLSDAERNGHPVLAVIRGSAINQDGASNGLTAPNGPSQQRVIQKALDASGLSAADIDLVEGHGTGTRLGDPIEAQALLATYGQDRPEDRPLWLGSIKSNIGHAQAAAGVSGVIKMAMAVRNGLMPRTLHVDEPSPQVDWTAGEVRLLTEAREWPQITGPRRAGVSSFGLSGTNAHLIIEQAPVPAELTVAQDDSELPLVPLLFSAKSAKSLPAQAAKLLDRILGDQELSLLDVGFSLATGRAQLDHRAVVLAGDRDSAIVALTALAEQSGHPTAVTGIAAPGGLTAFLFSGQGAQRLGMGRELHAAFPVFAAAFDAALAELDGHLDRPLGEVVWGEDAELLNRTVYTQSSLFAYEVALFRLVESWGLLPDVLVGHSVGELAAAHVAGVFSLPDAARLVAARGRLMQELPSGGAMVAIQATEEEILPLLTERVSIAAVNAPRSVVVSGDEAEVEAVIGSFEGRKTNRLRVSHAFHSPLMEPMLDEFRQVAESVAYGVPELRVVSNLTGTEASSEQLGSAEYWVRHVREAVRFADGIGFLEREGVTRYVELGPDGVLTALAGGTLAGDGLVLAATARKDRTGPEALLAALAELQVAGNGPDWAAFFAGHGARRVDLPSYAFEKRHYWLDVPALPGGDVAGIGQTPAEHPMLSAVVVSPVDGGVVLTGRLAMDTHPWLADHNVLGTLLLPGTGYVELALRAGEEVGCDLVEELTIEAIMPLTATGGTAVQVVVGAADASNRRTLEVYSRFENAPDYVDWTRHVSGFLAPSEATATVPAAFDVTYGSWPPAGAEEVDISDVYDYLTSQGYYYGPRFRGLKAVWRRGEDVFAEVALPDDVREEAAGFRVHPALLDAALSATDFLGGYRPQDIGSSHLPFAWTGVSLHAGGAARMRVKLNSTGPDAVRLELADSTGLPVATVEQLVVRAITPDRIAAGAAASTGLKQHESLFRIGWSHLPLGAAGSATAAGRVIVGDAAGLDLDLPVFESLTALADAAGTVQPELILLPVRSGAGEVPADARAALEGVLSTLQQWLAEDRFADTRLMVLTRGAVAVEEDERIDLAQAGVWGLVRAAQQENPGRILLVDLDSGNVPVQLAALGEPELAVRGVDVRVPRLAGVAESGVPPVSPWDSEGTVLITGGTSGLGALVARHLVAEHGVRHLLLTSRRGLASPEAAALAAELTEAGAEVTVAAADAADRAALAGLLTGIPDAHPLRGVVHAAGVMDNALVGSLTPEQLDNVLRPKLEAGWYLHELTKDLDLTAFVLFSSCAGLLVGTGQANYGAANRFVDALAVHRRELGLPGTSLAFGLWTQKTGLGGGVTEADLHRMNRLGMPAMTGEEGLALFDEALGLTEEAVLVPIRLDVPALAAVADEISPLFRELVRSQNRRPARTTKAKAVAVEAEPAGQLSLEQRLAGLGRAERDRFLLDLVRNHVAAVRHDDPAAIDVTRGFTELGLDSLAAIELRNRLQTATGLRLPATLMFDYPNPGALAEFLLTELLPGLEDSEPEASAQSELDEGEFRRALGALPLAALREAGLLDALLKLTAPQATAPQATAPAPAADITTMAIDDLVRAALAANSN</sequence>
<dbReference type="InterPro" id="IPR009081">
    <property type="entry name" value="PP-bd_ACP"/>
</dbReference>
<dbReference type="InterPro" id="IPR020841">
    <property type="entry name" value="PKS_Beta-ketoAc_synthase_dom"/>
</dbReference>
<feature type="region of interest" description="C-terminal hotdog fold" evidence="8">
    <location>
        <begin position="1160"/>
        <end position="1295"/>
    </location>
</feature>
<dbReference type="Pfam" id="PF14765">
    <property type="entry name" value="PS-DH"/>
    <property type="match status" value="3"/>
</dbReference>
<dbReference type="InterPro" id="IPR049900">
    <property type="entry name" value="PKS_mFAS_DH"/>
</dbReference>
<feature type="active site" description="Proton donor; for dehydratase activity" evidence="8">
    <location>
        <position position="1219"/>
    </location>
</feature>
<dbReference type="FunFam" id="1.10.1200.10:FF:000007">
    <property type="entry name" value="Probable polyketide synthase pks17"/>
    <property type="match status" value="3"/>
</dbReference>
<evidence type="ECO:0000313" key="12">
    <source>
        <dbReference type="EMBL" id="MBB4946104.1"/>
    </source>
</evidence>
<dbReference type="GO" id="GO:0006633">
    <property type="term" value="P:fatty acid biosynthetic process"/>
    <property type="evidence" value="ECO:0007669"/>
    <property type="project" value="InterPro"/>
</dbReference>
<feature type="domain" description="Carrier" evidence="9">
    <location>
        <begin position="31"/>
        <end position="113"/>
    </location>
</feature>
<keyword evidence="13" id="KW-1185">Reference proteome</keyword>
<keyword evidence="6" id="KW-0511">Multifunctional enzyme</keyword>
<dbReference type="SMART" id="SM01294">
    <property type="entry name" value="PKS_PP_betabranch"/>
    <property type="match status" value="3"/>
</dbReference>
<dbReference type="InterPro" id="IPR055123">
    <property type="entry name" value="SpnB-like_Rossmann"/>
</dbReference>
<comment type="caution">
    <text evidence="12">The sequence shown here is derived from an EMBL/GenBank/DDBJ whole genome shotgun (WGS) entry which is preliminary data.</text>
</comment>
<dbReference type="SUPFAM" id="SSF47336">
    <property type="entry name" value="ACP-like"/>
    <property type="match status" value="4"/>
</dbReference>
<dbReference type="PROSITE" id="PS50075">
    <property type="entry name" value="CARRIER"/>
    <property type="match status" value="4"/>
</dbReference>
<dbReference type="InterPro" id="IPR014030">
    <property type="entry name" value="Ketoacyl_synth_N"/>
</dbReference>
<feature type="domain" description="Ketosynthase family 3 (KS3)" evidence="10">
    <location>
        <begin position="1837"/>
        <end position="2262"/>
    </location>
</feature>
<dbReference type="PROSITE" id="PS00606">
    <property type="entry name" value="KS3_1"/>
    <property type="match status" value="3"/>
</dbReference>
<dbReference type="PROSITE" id="PS52019">
    <property type="entry name" value="PKS_MFAS_DH"/>
    <property type="match status" value="3"/>
</dbReference>
<feature type="domain" description="PKS/mFAS DH" evidence="11">
    <location>
        <begin position="2711"/>
        <end position="2988"/>
    </location>
</feature>
<dbReference type="Pfam" id="PF22953">
    <property type="entry name" value="SpnB_Rossmann"/>
    <property type="match status" value="3"/>
</dbReference>
<dbReference type="InterPro" id="IPR016039">
    <property type="entry name" value="Thiolase-like"/>
</dbReference>
<reference evidence="12 13" key="1">
    <citation type="submission" date="2020-08" db="EMBL/GenBank/DDBJ databases">
        <title>Sequencing the genomes of 1000 actinobacteria strains.</title>
        <authorList>
            <person name="Klenk H.-P."/>
        </authorList>
    </citation>
    <scope>NUCLEOTIDE SEQUENCE [LARGE SCALE GENOMIC DNA]</scope>
    <source>
        <strain evidence="12 13">DSM 44786</strain>
    </source>
</reference>
<dbReference type="InterPro" id="IPR057326">
    <property type="entry name" value="KR_dom"/>
</dbReference>
<feature type="domain" description="PKS/mFAS DH" evidence="11">
    <location>
        <begin position="4434"/>
        <end position="4718"/>
    </location>
</feature>
<evidence type="ECO:0000256" key="2">
    <source>
        <dbReference type="ARBA" id="ARBA00022450"/>
    </source>
</evidence>
<keyword evidence="2" id="KW-0596">Phosphopantetheine</keyword>
<feature type="region of interest" description="C-terminal hotdog fold" evidence="8">
    <location>
        <begin position="4577"/>
        <end position="4718"/>
    </location>
</feature>
<dbReference type="InterPro" id="IPR018201">
    <property type="entry name" value="Ketoacyl_synth_AS"/>
</dbReference>
<dbReference type="Gene3D" id="3.40.366.10">
    <property type="entry name" value="Malonyl-Coenzyme A Acyl Carrier Protein, domain 2"/>
    <property type="match status" value="3"/>
</dbReference>
<feature type="region of interest" description="N-terminal hotdog fold" evidence="8">
    <location>
        <begin position="1026"/>
        <end position="1147"/>
    </location>
</feature>
<dbReference type="InterPro" id="IPR032821">
    <property type="entry name" value="PKS_assoc"/>
</dbReference>
<dbReference type="FunFam" id="3.40.366.10:FF:000002">
    <property type="entry name" value="Probable polyketide synthase 2"/>
    <property type="match status" value="1"/>
</dbReference>
<dbReference type="InterPro" id="IPR042104">
    <property type="entry name" value="PKS_dehydratase_sf"/>
</dbReference>
<dbReference type="InterPro" id="IPR016036">
    <property type="entry name" value="Malonyl_transacylase_ACP-bd"/>
</dbReference>
<dbReference type="InterPro" id="IPR036736">
    <property type="entry name" value="ACP-like_sf"/>
</dbReference>
<dbReference type="InterPro" id="IPR014043">
    <property type="entry name" value="Acyl_transferase_dom"/>
</dbReference>
<dbReference type="SUPFAM" id="SSF51735">
    <property type="entry name" value="NAD(P)-binding Rossmann-fold domains"/>
    <property type="match status" value="6"/>
</dbReference>
<organism evidence="12 13">
    <name type="scientific">Kitasatospora gansuensis</name>
    <dbReference type="NCBI Taxonomy" id="258050"/>
    <lineage>
        <taxon>Bacteria</taxon>
        <taxon>Bacillati</taxon>
        <taxon>Actinomycetota</taxon>
        <taxon>Actinomycetes</taxon>
        <taxon>Kitasatosporales</taxon>
        <taxon>Streptomycetaceae</taxon>
        <taxon>Kitasatospora</taxon>
    </lineage>
</organism>
<dbReference type="Proteomes" id="UP000573327">
    <property type="component" value="Unassembled WGS sequence"/>
</dbReference>
<dbReference type="InterPro" id="IPR014031">
    <property type="entry name" value="Ketoacyl_synth_C"/>
</dbReference>
<dbReference type="GO" id="GO:0004315">
    <property type="term" value="F:3-oxoacyl-[acyl-carrier-protein] synthase activity"/>
    <property type="evidence" value="ECO:0007669"/>
    <property type="project" value="InterPro"/>
</dbReference>
<feature type="active site" description="Proton donor; for dehydratase activity" evidence="8">
    <location>
        <position position="4638"/>
    </location>
</feature>
<dbReference type="Gene3D" id="3.40.50.720">
    <property type="entry name" value="NAD(P)-binding Rossmann-like Domain"/>
    <property type="match status" value="3"/>
</dbReference>
<gene>
    <name evidence="12" type="ORF">F4556_001639</name>
</gene>
<accession>A0A7W7S912</accession>
<dbReference type="Pfam" id="PF21089">
    <property type="entry name" value="PKS_DH_N"/>
    <property type="match status" value="3"/>
</dbReference>
<feature type="active site" description="Proton donor; for dehydratase activity" evidence="8">
    <location>
        <position position="2908"/>
    </location>
</feature>
<dbReference type="Pfam" id="PF00550">
    <property type="entry name" value="PP-binding"/>
    <property type="match status" value="4"/>
</dbReference>
<feature type="domain" description="Ketosynthase family 3 (KS3)" evidence="10">
    <location>
        <begin position="131"/>
        <end position="558"/>
    </location>
</feature>
<dbReference type="InterPro" id="IPR001227">
    <property type="entry name" value="Ac_transferase_dom_sf"/>
</dbReference>
<dbReference type="SMART" id="SM00827">
    <property type="entry name" value="PKS_AT"/>
    <property type="match status" value="3"/>
</dbReference>
<feature type="active site" description="Proton acceptor; for dehydratase activity" evidence="8">
    <location>
        <position position="2743"/>
    </location>
</feature>
<dbReference type="InterPro" id="IPR020807">
    <property type="entry name" value="PKS_DH"/>
</dbReference>
<evidence type="ECO:0000256" key="8">
    <source>
        <dbReference type="PROSITE-ProRule" id="PRU01363"/>
    </source>
</evidence>
<feature type="region of interest" description="N-terminal hotdog fold" evidence="8">
    <location>
        <begin position="2711"/>
        <end position="2835"/>
    </location>
</feature>
<dbReference type="RefSeq" id="WP_184912921.1">
    <property type="nucleotide sequence ID" value="NZ_JACHJR010000001.1"/>
</dbReference>
<feature type="domain" description="Carrier" evidence="9">
    <location>
        <begin position="1742"/>
        <end position="1817"/>
    </location>
</feature>
<feature type="active site" description="Proton acceptor; for dehydratase activity" evidence="8">
    <location>
        <position position="1058"/>
    </location>
</feature>
<keyword evidence="7" id="KW-0012">Acyltransferase</keyword>
<dbReference type="GO" id="GO:0031177">
    <property type="term" value="F:phosphopantetheine binding"/>
    <property type="evidence" value="ECO:0007669"/>
    <property type="project" value="InterPro"/>
</dbReference>
<evidence type="ECO:0000259" key="11">
    <source>
        <dbReference type="PROSITE" id="PS52019"/>
    </source>
</evidence>
<evidence type="ECO:0000256" key="4">
    <source>
        <dbReference type="ARBA" id="ARBA00022679"/>
    </source>
</evidence>
<dbReference type="GO" id="GO:0033068">
    <property type="term" value="P:macrolide biosynthetic process"/>
    <property type="evidence" value="ECO:0007669"/>
    <property type="project" value="UniProtKB-ARBA"/>
</dbReference>
<dbReference type="Pfam" id="PF08659">
    <property type="entry name" value="KR"/>
    <property type="match status" value="3"/>
</dbReference>
<dbReference type="InterPro" id="IPR013968">
    <property type="entry name" value="PKS_KR"/>
</dbReference>
<dbReference type="InterPro" id="IPR036291">
    <property type="entry name" value="NAD(P)-bd_dom_sf"/>
</dbReference>
<dbReference type="PANTHER" id="PTHR43775">
    <property type="entry name" value="FATTY ACID SYNTHASE"/>
    <property type="match status" value="1"/>
</dbReference>
<dbReference type="Pfam" id="PF02801">
    <property type="entry name" value="Ketoacyl-synt_C"/>
    <property type="match status" value="3"/>
</dbReference>
<feature type="domain" description="Ketosynthase family 3 (KS3)" evidence="10">
    <location>
        <begin position="3542"/>
        <end position="3968"/>
    </location>
</feature>
<dbReference type="CDD" id="cd08956">
    <property type="entry name" value="KR_3_FAS_SDR_x"/>
    <property type="match status" value="3"/>
</dbReference>
<keyword evidence="5" id="KW-0045">Antibiotic biosynthesis</keyword>
<evidence type="ECO:0000256" key="1">
    <source>
        <dbReference type="ARBA" id="ARBA00004792"/>
    </source>
</evidence>
<feature type="active site" description="Proton acceptor; for dehydratase activity" evidence="8">
    <location>
        <position position="4466"/>
    </location>
</feature>
<dbReference type="CDD" id="cd00833">
    <property type="entry name" value="PKS"/>
    <property type="match status" value="3"/>
</dbReference>
<dbReference type="SUPFAM" id="SSF55048">
    <property type="entry name" value="Probable ACP-binding domain of malonyl-CoA ACP transacylase"/>
    <property type="match status" value="3"/>
</dbReference>
<keyword evidence="4" id="KW-0808">Transferase</keyword>
<dbReference type="PANTHER" id="PTHR43775:SF51">
    <property type="entry name" value="INACTIVE PHENOLPHTHIOCEROL SYNTHESIS POLYKETIDE SYNTHASE TYPE I PKS1-RELATED"/>
    <property type="match status" value="1"/>
</dbReference>
<dbReference type="InterPro" id="IPR006162">
    <property type="entry name" value="Ppantetheine_attach_site"/>
</dbReference>
<evidence type="ECO:0000259" key="10">
    <source>
        <dbReference type="PROSITE" id="PS52004"/>
    </source>
</evidence>
<name>A0A7W7S912_9ACTN</name>
<dbReference type="Gene3D" id="1.10.1200.10">
    <property type="entry name" value="ACP-like"/>
    <property type="match status" value="4"/>
</dbReference>
<feature type="region of interest" description="N-terminal hotdog fold" evidence="8">
    <location>
        <begin position="4434"/>
        <end position="4559"/>
    </location>
</feature>
<dbReference type="Pfam" id="PF00109">
    <property type="entry name" value="ketoacyl-synt"/>
    <property type="match status" value="3"/>
</dbReference>
<dbReference type="InterPro" id="IPR049551">
    <property type="entry name" value="PKS_DH_C"/>
</dbReference>
<dbReference type="PROSITE" id="PS52004">
    <property type="entry name" value="KS3_2"/>
    <property type="match status" value="3"/>
</dbReference>
<feature type="region of interest" description="C-terminal hotdog fold" evidence="8">
    <location>
        <begin position="2847"/>
        <end position="2988"/>
    </location>
</feature>
<dbReference type="SMART" id="SM00825">
    <property type="entry name" value="PKS_KS"/>
    <property type="match status" value="3"/>
</dbReference>
<keyword evidence="3" id="KW-0597">Phosphoprotein</keyword>
<proteinExistence type="predicted"/>
<dbReference type="PROSITE" id="PS00012">
    <property type="entry name" value="PHOSPHOPANTETHEINE"/>
    <property type="match status" value="3"/>
</dbReference>
<feature type="domain" description="Carrier" evidence="9">
    <location>
        <begin position="5206"/>
        <end position="5283"/>
    </location>
</feature>
<evidence type="ECO:0000256" key="6">
    <source>
        <dbReference type="ARBA" id="ARBA00023268"/>
    </source>
</evidence>
<dbReference type="Gene3D" id="3.30.70.3290">
    <property type="match status" value="3"/>
</dbReference>
<dbReference type="InterPro" id="IPR049552">
    <property type="entry name" value="PKS_DH_N"/>
</dbReference>
<dbReference type="Pfam" id="PF16197">
    <property type="entry name" value="KAsynt_C_assoc"/>
    <property type="match status" value="3"/>
</dbReference>
<evidence type="ECO:0000256" key="7">
    <source>
        <dbReference type="ARBA" id="ARBA00023315"/>
    </source>
</evidence>
<protein>
    <submittedName>
        <fullName evidence="12">Pimaricinolide synthase PimS1</fullName>
    </submittedName>
</protein>
<dbReference type="GO" id="GO:0004312">
    <property type="term" value="F:fatty acid synthase activity"/>
    <property type="evidence" value="ECO:0007669"/>
    <property type="project" value="TreeGrafter"/>
</dbReference>
<evidence type="ECO:0000313" key="13">
    <source>
        <dbReference type="Proteomes" id="UP000573327"/>
    </source>
</evidence>
<feature type="domain" description="Carrier" evidence="9">
    <location>
        <begin position="3447"/>
        <end position="3522"/>
    </location>
</feature>
<evidence type="ECO:0000256" key="5">
    <source>
        <dbReference type="ARBA" id="ARBA00023194"/>
    </source>
</evidence>
<dbReference type="InterPro" id="IPR050091">
    <property type="entry name" value="PKS_NRPS_Biosynth_Enz"/>
</dbReference>
<dbReference type="SMART" id="SM00823">
    <property type="entry name" value="PKS_PP"/>
    <property type="match status" value="4"/>
</dbReference>
<dbReference type="InterPro" id="IPR020806">
    <property type="entry name" value="PKS_PP-bd"/>
</dbReference>
<feature type="domain" description="PKS/mFAS DH" evidence="11">
    <location>
        <begin position="1026"/>
        <end position="1295"/>
    </location>
</feature>
<dbReference type="Gene3D" id="3.40.47.10">
    <property type="match status" value="3"/>
</dbReference>
<comment type="pathway">
    <text evidence="1">Antibiotic biosynthesis.</text>
</comment>
<dbReference type="SUPFAM" id="SSF53901">
    <property type="entry name" value="Thiolase-like"/>
    <property type="match status" value="3"/>
</dbReference>
<evidence type="ECO:0000256" key="3">
    <source>
        <dbReference type="ARBA" id="ARBA00022553"/>
    </source>
</evidence>
<dbReference type="Gene3D" id="3.10.129.110">
    <property type="entry name" value="Polyketide synthase dehydratase"/>
    <property type="match status" value="3"/>
</dbReference>